<dbReference type="AlphaFoldDB" id="I4EF49"/>
<dbReference type="RefSeq" id="WP_008476357.1">
    <property type="nucleotide sequence ID" value="NZ_CAGS01000137.1"/>
</dbReference>
<evidence type="ECO:0000256" key="5">
    <source>
        <dbReference type="ARBA" id="ARBA00022989"/>
    </source>
</evidence>
<dbReference type="GO" id="GO:0005886">
    <property type="term" value="C:plasma membrane"/>
    <property type="evidence" value="ECO:0007669"/>
    <property type="project" value="UniProtKB-SubCell"/>
</dbReference>
<comment type="subcellular location">
    <subcellularLocation>
        <location evidence="1">Cell membrane</location>
        <topology evidence="1">Multi-pass membrane protein</topology>
    </subcellularLocation>
</comment>
<dbReference type="PANTHER" id="PTHR32024">
    <property type="entry name" value="TRK SYSTEM POTASSIUM UPTAKE PROTEIN TRKG-RELATED"/>
    <property type="match status" value="1"/>
</dbReference>
<keyword evidence="2" id="KW-0813">Transport</keyword>
<proteinExistence type="predicted"/>
<feature type="transmembrane region" description="Helical" evidence="8">
    <location>
        <begin position="159"/>
        <end position="179"/>
    </location>
</feature>
<keyword evidence="3" id="KW-1003">Cell membrane</keyword>
<feature type="transmembrane region" description="Helical" evidence="8">
    <location>
        <begin position="41"/>
        <end position="63"/>
    </location>
</feature>
<keyword evidence="4 8" id="KW-0812">Transmembrane</keyword>
<evidence type="ECO:0000313" key="9">
    <source>
        <dbReference type="EMBL" id="CCF83311.1"/>
    </source>
</evidence>
<protein>
    <submittedName>
        <fullName evidence="9">Potassium uptake protein, TrkH family</fullName>
        <ecNumber evidence="9">3.6.3.14</ecNumber>
    </submittedName>
</protein>
<name>I4EF49_9BACT</name>
<gene>
    <name evidence="9" type="ORF">NITHO_2210006</name>
</gene>
<keyword evidence="6" id="KW-0406">Ion transport</keyword>
<dbReference type="GO" id="GO:0008324">
    <property type="term" value="F:monoatomic cation transmembrane transporter activity"/>
    <property type="evidence" value="ECO:0007669"/>
    <property type="project" value="InterPro"/>
</dbReference>
<evidence type="ECO:0000256" key="1">
    <source>
        <dbReference type="ARBA" id="ARBA00004651"/>
    </source>
</evidence>
<feature type="transmembrane region" description="Helical" evidence="8">
    <location>
        <begin position="264"/>
        <end position="282"/>
    </location>
</feature>
<evidence type="ECO:0000256" key="2">
    <source>
        <dbReference type="ARBA" id="ARBA00022448"/>
    </source>
</evidence>
<keyword evidence="10" id="KW-1185">Reference proteome</keyword>
<evidence type="ECO:0000256" key="4">
    <source>
        <dbReference type="ARBA" id="ARBA00022692"/>
    </source>
</evidence>
<keyword evidence="5 8" id="KW-1133">Transmembrane helix</keyword>
<evidence type="ECO:0000256" key="7">
    <source>
        <dbReference type="ARBA" id="ARBA00023136"/>
    </source>
</evidence>
<dbReference type="GO" id="GO:0030001">
    <property type="term" value="P:metal ion transport"/>
    <property type="evidence" value="ECO:0007669"/>
    <property type="project" value="UniProtKB-ARBA"/>
</dbReference>
<dbReference type="EC" id="3.6.3.14" evidence="9"/>
<organism evidence="9 10">
    <name type="scientific">Nitrolancea hollandica Lb</name>
    <dbReference type="NCBI Taxonomy" id="1129897"/>
    <lineage>
        <taxon>Bacteria</taxon>
        <taxon>Pseudomonadati</taxon>
        <taxon>Thermomicrobiota</taxon>
        <taxon>Thermomicrobia</taxon>
        <taxon>Sphaerobacterales</taxon>
        <taxon>Sphaerobacterineae</taxon>
        <taxon>Sphaerobacteraceae</taxon>
        <taxon>Nitrolancea</taxon>
    </lineage>
</organism>
<evidence type="ECO:0000256" key="6">
    <source>
        <dbReference type="ARBA" id="ARBA00023065"/>
    </source>
</evidence>
<dbReference type="InterPro" id="IPR003445">
    <property type="entry name" value="Cat_transpt"/>
</dbReference>
<feature type="transmembrane region" description="Helical" evidence="8">
    <location>
        <begin position="221"/>
        <end position="244"/>
    </location>
</feature>
<keyword evidence="9" id="KW-0378">Hydrolase</keyword>
<feature type="transmembrane region" description="Helical" evidence="8">
    <location>
        <begin position="441"/>
        <end position="463"/>
    </location>
</feature>
<dbReference type="PANTHER" id="PTHR32024:SF1">
    <property type="entry name" value="KTR SYSTEM POTASSIUM UPTAKE PROTEIN B"/>
    <property type="match status" value="1"/>
</dbReference>
<sequence length="480" mass="51942">MKTGRRPGDRRVRFSPRPPTARVTLPKFRVRSSRLSRLSPAAVFVLGFAAFIAVGTLLLTLPISRATGKWTSPLDALFTATSAVCVTGLTVQDTGTYWSLFGQVVILVLIQLGGLGFMTSSTLLLLLIGRRAGLRHRMIQREAIGGPGLGSTLDLTRQIALFTLGVEALGAVILTMRFWSDVGPARAAWWGLFHAVSAFNNAGFDLFGGFRSLIPYNREPVVLLTVSVLIILGGISFAVVADLYENRRAIWKRRSLRLALDTRLVLLTTAGLLVFGTLALSFTEWTNPATFGQMSFGDRVLNAFFHSVSARSSGFTAVNLGSMREDSLLILVALMFIGGSATSTAGGIKVQTFSLLFFAIVSSIRGSHGVESFQRRIPTADLLRAISIALLAIFLVFVATVGLSQTDPFNVLPTLFESVSALGTVGWTTGITTELSMGGRLIVIVAMFVGRLGPLTLFLALAARERQPRYQWPEERVKLG</sequence>
<dbReference type="Pfam" id="PF02386">
    <property type="entry name" value="TrkH"/>
    <property type="match status" value="1"/>
</dbReference>
<evidence type="ECO:0000256" key="3">
    <source>
        <dbReference type="ARBA" id="ARBA00022475"/>
    </source>
</evidence>
<dbReference type="EMBL" id="CAGS01000137">
    <property type="protein sequence ID" value="CCF83311.1"/>
    <property type="molecule type" value="Genomic_DNA"/>
</dbReference>
<comment type="caution">
    <text evidence="9">The sequence shown here is derived from an EMBL/GenBank/DDBJ whole genome shotgun (WGS) entry which is preliminary data.</text>
</comment>
<evidence type="ECO:0000313" key="10">
    <source>
        <dbReference type="Proteomes" id="UP000004221"/>
    </source>
</evidence>
<evidence type="ECO:0000256" key="8">
    <source>
        <dbReference type="SAM" id="Phobius"/>
    </source>
</evidence>
<reference evidence="9 10" key="1">
    <citation type="journal article" date="2012" name="ISME J.">
        <title>Nitrification expanded: discovery, physiology and genomics of a nitrite-oxidizing bacterium from the phylum Chloroflexi.</title>
        <authorList>
            <person name="Sorokin D.Y."/>
            <person name="Lucker S."/>
            <person name="Vejmelkova D."/>
            <person name="Kostrikina N.A."/>
            <person name="Kleerebezem R."/>
            <person name="Rijpstra W.I."/>
            <person name="Damste J.S."/>
            <person name="Le Paslier D."/>
            <person name="Muyzer G."/>
            <person name="Wagner M."/>
            <person name="van Loosdrecht M.C."/>
            <person name="Daims H."/>
        </authorList>
    </citation>
    <scope>NUCLEOTIDE SEQUENCE [LARGE SCALE GENOMIC DNA]</scope>
    <source>
        <strain evidence="10">none</strain>
    </source>
</reference>
<feature type="transmembrane region" description="Helical" evidence="8">
    <location>
        <begin position="382"/>
        <end position="403"/>
    </location>
</feature>
<dbReference type="GO" id="GO:0016787">
    <property type="term" value="F:hydrolase activity"/>
    <property type="evidence" value="ECO:0007669"/>
    <property type="project" value="UniProtKB-KW"/>
</dbReference>
<feature type="transmembrane region" description="Helical" evidence="8">
    <location>
        <begin position="104"/>
        <end position="128"/>
    </location>
</feature>
<dbReference type="OrthoDB" id="9810952at2"/>
<dbReference type="Proteomes" id="UP000004221">
    <property type="component" value="Unassembled WGS sequence"/>
</dbReference>
<accession>I4EF49</accession>
<feature type="transmembrane region" description="Helical" evidence="8">
    <location>
        <begin position="328"/>
        <end position="361"/>
    </location>
</feature>
<keyword evidence="7 8" id="KW-0472">Membrane</keyword>